<dbReference type="Proteomes" id="UP000824540">
    <property type="component" value="Unassembled WGS sequence"/>
</dbReference>
<organism evidence="4 5">
    <name type="scientific">Albula glossodonta</name>
    <name type="common">roundjaw bonefish</name>
    <dbReference type="NCBI Taxonomy" id="121402"/>
    <lineage>
        <taxon>Eukaryota</taxon>
        <taxon>Metazoa</taxon>
        <taxon>Chordata</taxon>
        <taxon>Craniata</taxon>
        <taxon>Vertebrata</taxon>
        <taxon>Euteleostomi</taxon>
        <taxon>Actinopterygii</taxon>
        <taxon>Neopterygii</taxon>
        <taxon>Teleostei</taxon>
        <taxon>Albuliformes</taxon>
        <taxon>Albulidae</taxon>
        <taxon>Albula</taxon>
    </lineage>
</organism>
<dbReference type="AlphaFoldDB" id="A0A8T2NLY8"/>
<feature type="region of interest" description="Disordered" evidence="2">
    <location>
        <begin position="544"/>
        <end position="575"/>
    </location>
</feature>
<name>A0A8T2NLY8_9TELE</name>
<feature type="region of interest" description="Disordered" evidence="2">
    <location>
        <begin position="491"/>
        <end position="531"/>
    </location>
</feature>
<dbReference type="GO" id="GO:0030097">
    <property type="term" value="P:hemopoiesis"/>
    <property type="evidence" value="ECO:0007669"/>
    <property type="project" value="TreeGrafter"/>
</dbReference>
<dbReference type="Pfam" id="PF08174">
    <property type="entry name" value="Anillin"/>
    <property type="match status" value="1"/>
</dbReference>
<dbReference type="PROSITE" id="PS51860">
    <property type="entry name" value="REM_1"/>
    <property type="match status" value="1"/>
</dbReference>
<comment type="caution">
    <text evidence="4">The sequence shown here is derived from an EMBL/GenBank/DDBJ whole genome shotgun (WGS) entry which is preliminary data.</text>
</comment>
<gene>
    <name evidence="4" type="ORF">JZ751_018535</name>
</gene>
<feature type="compositionally biased region" description="Polar residues" evidence="2">
    <location>
        <begin position="492"/>
        <end position="507"/>
    </location>
</feature>
<dbReference type="InterPro" id="IPR012966">
    <property type="entry name" value="AHD"/>
</dbReference>
<accession>A0A8T2NLY8</accession>
<feature type="compositionally biased region" description="Pro residues" evidence="2">
    <location>
        <begin position="610"/>
        <end position="619"/>
    </location>
</feature>
<sequence length="636" mass="71298">MASMDLPRDIQTFRRNERARATVSSCSSLGMEIKRKKIRQSTVFLPNEDSNIQEKIDFEIRMREGAYKLLVASTKREQILNASKSLLTCNTRIKGYITELQKRKEDQDAKVTSMRRLFGYLPQKDFSVSVKLRVLRVEFQPMATEARPQFELTLELYSCAMEEDASLVNTPKKLARRLRNSLGKASGKKLCPLLEAGDPESFLQSNPISPYHLLAYTTLCLAQAEGSFQSHSLIVVQNAESSSWLPLYGNLCCRLVAQPDCMTQDMISGYLNQQGCGPQSSSCRLDGPSGSLSCYYSPEEIHAKIEPALVIPINKETRIRVVDKDQRKGSHSLTIINPVAGEAGVTQVFTAESREELEAWMEAFWQHFYDQVEWQHCCSELMKIEAPSPRKPPLFQTRHADSVYNDLSECFTSPMLVYEQLMVECSFMNHIMGGATLSCIGSPGKFESLTDIIHNKIEETGGRFLIGQEEETEAPDWAALFGGSRPLVVQKNVVSPSRRNTHPSPNVTKKRRAPPPPPDKQPYSSASNSTPYVPADYSASYVLANSAPYTPGPSSAHHQEKENRKKPGTRTGRPSLDAKFSAIIQQLQKNPGLAQKCASVRMQDAENQPPDLPQKPVPAPRHKRKSFREKINPKAW</sequence>
<feature type="compositionally biased region" description="Polar residues" evidence="2">
    <location>
        <begin position="522"/>
        <end position="531"/>
    </location>
</feature>
<dbReference type="CDD" id="cd13249">
    <property type="entry name" value="PH_rhotekin2"/>
    <property type="match status" value="1"/>
</dbReference>
<dbReference type="OrthoDB" id="5817051at2759"/>
<dbReference type="Gene3D" id="2.30.29.30">
    <property type="entry name" value="Pleckstrin-homology domain (PH domain)/Phosphotyrosine-binding domain (PTB)"/>
    <property type="match status" value="1"/>
</dbReference>
<dbReference type="PANTHER" id="PTHR21538:SF21">
    <property type="entry name" value="RHOTEKIN-2"/>
    <property type="match status" value="1"/>
</dbReference>
<dbReference type="SUPFAM" id="SSF50729">
    <property type="entry name" value="PH domain-like"/>
    <property type="match status" value="1"/>
</dbReference>
<evidence type="ECO:0000256" key="2">
    <source>
        <dbReference type="SAM" id="MobiDB-lite"/>
    </source>
</evidence>
<feature type="region of interest" description="Disordered" evidence="2">
    <location>
        <begin position="591"/>
        <end position="636"/>
    </location>
</feature>
<proteinExistence type="predicted"/>
<keyword evidence="1" id="KW-0175">Coiled coil</keyword>
<feature type="domain" description="REM-1" evidence="3">
    <location>
        <begin position="33"/>
        <end position="109"/>
    </location>
</feature>
<dbReference type="PANTHER" id="PTHR21538">
    <property type="entry name" value="ANILLIN/RHOTEKIN RTKN"/>
    <property type="match status" value="1"/>
</dbReference>
<dbReference type="GO" id="GO:0008284">
    <property type="term" value="P:positive regulation of cell population proliferation"/>
    <property type="evidence" value="ECO:0007669"/>
    <property type="project" value="TreeGrafter"/>
</dbReference>
<dbReference type="EMBL" id="JAFBMS010000032">
    <property type="protein sequence ID" value="KAG9341813.1"/>
    <property type="molecule type" value="Genomic_DNA"/>
</dbReference>
<evidence type="ECO:0000313" key="4">
    <source>
        <dbReference type="EMBL" id="KAG9341813.1"/>
    </source>
</evidence>
<evidence type="ECO:0000256" key="1">
    <source>
        <dbReference type="PROSITE-ProRule" id="PRU01207"/>
    </source>
</evidence>
<dbReference type="InterPro" id="IPR011072">
    <property type="entry name" value="HR1_rho-bd"/>
</dbReference>
<dbReference type="InterPro" id="IPR011993">
    <property type="entry name" value="PH-like_dom_sf"/>
</dbReference>
<evidence type="ECO:0000259" key="3">
    <source>
        <dbReference type="PROSITE" id="PS51860"/>
    </source>
</evidence>
<reference evidence="4" key="1">
    <citation type="thesis" date="2021" institute="BYU ScholarsArchive" country="Provo, UT, USA">
        <title>Applications of and Algorithms for Genome Assembly and Genomic Analyses with an Emphasis on Marine Teleosts.</title>
        <authorList>
            <person name="Pickett B.D."/>
        </authorList>
    </citation>
    <scope>NUCLEOTIDE SEQUENCE</scope>
    <source>
        <strain evidence="4">HI-2016</strain>
    </source>
</reference>
<dbReference type="GO" id="GO:0007165">
    <property type="term" value="P:signal transduction"/>
    <property type="evidence" value="ECO:0007669"/>
    <property type="project" value="InterPro"/>
</dbReference>
<evidence type="ECO:0000313" key="5">
    <source>
        <dbReference type="Proteomes" id="UP000824540"/>
    </source>
</evidence>
<keyword evidence="5" id="KW-1185">Reference proteome</keyword>
<protein>
    <recommendedName>
        <fullName evidence="3">REM-1 domain-containing protein</fullName>
    </recommendedName>
</protein>
<dbReference type="InterPro" id="IPR051364">
    <property type="entry name" value="Cytokinesis/Rho-signaling"/>
</dbReference>